<evidence type="ECO:0000313" key="2">
    <source>
        <dbReference type="Proteomes" id="UP001374803"/>
    </source>
</evidence>
<keyword evidence="2" id="KW-1185">Reference proteome</keyword>
<evidence type="ECO:0000313" key="1">
    <source>
        <dbReference type="EMBL" id="WXB06012.1"/>
    </source>
</evidence>
<dbReference type="Proteomes" id="UP001374803">
    <property type="component" value="Chromosome"/>
</dbReference>
<organism evidence="1 2">
    <name type="scientific">Pendulispora rubella</name>
    <dbReference type="NCBI Taxonomy" id="2741070"/>
    <lineage>
        <taxon>Bacteria</taxon>
        <taxon>Pseudomonadati</taxon>
        <taxon>Myxococcota</taxon>
        <taxon>Myxococcia</taxon>
        <taxon>Myxococcales</taxon>
        <taxon>Sorangiineae</taxon>
        <taxon>Pendulisporaceae</taxon>
        <taxon>Pendulispora</taxon>
    </lineage>
</organism>
<gene>
    <name evidence="1" type="ORF">LVJ94_01875</name>
</gene>
<protein>
    <submittedName>
        <fullName evidence="1">DUF1501 domain-containing protein</fullName>
    </submittedName>
</protein>
<name>A0ABZ2LBA1_9BACT</name>
<dbReference type="EMBL" id="CP089983">
    <property type="protein sequence ID" value="WXB06012.1"/>
    <property type="molecule type" value="Genomic_DNA"/>
</dbReference>
<reference evidence="1" key="1">
    <citation type="submission" date="2021-12" db="EMBL/GenBank/DDBJ databases">
        <title>Discovery of the Pendulisporaceae a myxobacterial family with distinct sporulation behavior and unique specialized metabolism.</title>
        <authorList>
            <person name="Garcia R."/>
            <person name="Popoff A."/>
            <person name="Bader C.D."/>
            <person name="Loehr J."/>
            <person name="Walesch S."/>
            <person name="Walt C."/>
            <person name="Boldt J."/>
            <person name="Bunk B."/>
            <person name="Haeckl F.J.F.P.J."/>
            <person name="Gunesch A.P."/>
            <person name="Birkelbach J."/>
            <person name="Nuebel U."/>
            <person name="Pietschmann T."/>
            <person name="Bach T."/>
            <person name="Mueller R."/>
        </authorList>
    </citation>
    <scope>NUCLEOTIDE SEQUENCE</scope>
    <source>
        <strain evidence="1">MSr11367</strain>
    </source>
</reference>
<dbReference type="RefSeq" id="WP_394835662.1">
    <property type="nucleotide sequence ID" value="NZ_CP089929.1"/>
</dbReference>
<dbReference type="InterPro" id="IPR010869">
    <property type="entry name" value="DUF1501"/>
</dbReference>
<dbReference type="Pfam" id="PF07394">
    <property type="entry name" value="DUF1501"/>
    <property type="match status" value="1"/>
</dbReference>
<sequence>MKRHFERHPFETSRTDTLRLGRRALVGGLAGTLGALLLSRRARGDAATPSEPHFFMQVLVQGGLDAAYSFDALPLEMTAAGLQQNYIGAEPAPWEGADGTRTLVAAPTQALRPFLQDLAIVNGVLTSVAFDGHGQNRNLLLTGNPFGGVPAMSRLNTETPIDYVQVGAFVADVRDARFVPLNAETAAALQATLSSSGKDTPDFDAHLQARCSQAASSGANRFSNGARVLGGAAAQSVSLAERIRALQLPAIGALAEPDFDVALDRNLAMIGEFFRHGITKSCLLDITGDMRFDTHSADEAKNQAPMYEAAAKRFARVLAYLKKTPFDERRTLLDVTTVMFASEFGRTMRRVGYPVDDTGTDHNTLASTILLAGRGIAAGRVFGGTDFRTPTEELSSAHLSLDPSRIKRMGLPIDFATGRSTDAKPAQYESGTYLGLASVVNALYSLFGVDRQFFWEAARNEAAPTFNALLKR</sequence>
<proteinExistence type="predicted"/>
<accession>A0ABZ2LBA1</accession>